<dbReference type="AlphaFoldDB" id="A0AA42BN27"/>
<accession>A0AA42BN27</accession>
<evidence type="ECO:0000256" key="2">
    <source>
        <dbReference type="SAM" id="MobiDB-lite"/>
    </source>
</evidence>
<dbReference type="EMBL" id="JANCLT010000001">
    <property type="protein sequence ID" value="MCP8967227.1"/>
    <property type="molecule type" value="Genomic_DNA"/>
</dbReference>
<dbReference type="Proteomes" id="UP001156102">
    <property type="component" value="Unassembled WGS sequence"/>
</dbReference>
<proteinExistence type="predicted"/>
<gene>
    <name evidence="3" type="ORF">NK662_01570</name>
</gene>
<comment type="caution">
    <text evidence="3">The sequence shown here is derived from an EMBL/GenBank/DDBJ whole genome shotgun (WGS) entry which is preliminary data.</text>
</comment>
<evidence type="ECO:0000256" key="1">
    <source>
        <dbReference type="SAM" id="Coils"/>
    </source>
</evidence>
<feature type="coiled-coil region" evidence="1">
    <location>
        <begin position="15"/>
        <end position="42"/>
    </location>
</feature>
<reference evidence="3" key="1">
    <citation type="submission" date="2022-07" db="EMBL/GenBank/DDBJ databases">
        <authorList>
            <person name="Li W.-J."/>
            <person name="Deng Q.-Q."/>
        </authorList>
    </citation>
    <scope>NUCLEOTIDE SEQUENCE</scope>
    <source>
        <strain evidence="3">SYSU M60031</strain>
    </source>
</reference>
<name>A0AA42BN27_9BACI</name>
<feature type="compositionally biased region" description="Basic and acidic residues" evidence="2">
    <location>
        <begin position="186"/>
        <end position="197"/>
    </location>
</feature>
<evidence type="ECO:0000313" key="3">
    <source>
        <dbReference type="EMBL" id="MCP8967227.1"/>
    </source>
</evidence>
<organism evidence="3 4">
    <name type="scientific">Ectobacillus ponti</name>
    <dbReference type="NCBI Taxonomy" id="2961894"/>
    <lineage>
        <taxon>Bacteria</taxon>
        <taxon>Bacillati</taxon>
        <taxon>Bacillota</taxon>
        <taxon>Bacilli</taxon>
        <taxon>Bacillales</taxon>
        <taxon>Bacillaceae</taxon>
        <taxon>Ectobacillus</taxon>
    </lineage>
</organism>
<sequence length="221" mass="24664">MPIKKWFIKRNPTEQANLQSLLKQQEERIQALEARIQQLAKEAPQAKPASSQLSQLKPLVQGQIQSHIHALEKQLQMQLRDTLGAHARRLAELEERLFRLEAGLTALDSTVQQVQLALEVLNNREHGAVQPPVILQEIHVDTLIVDKYELNNNIAQLGVHDLGGSLVIGASYGKGSPSAEWQEDMEQLKQKSQDVEQGKQTQGAASDDDTDPPFEPVPVQE</sequence>
<feature type="region of interest" description="Disordered" evidence="2">
    <location>
        <begin position="175"/>
        <end position="221"/>
    </location>
</feature>
<keyword evidence="1" id="KW-0175">Coiled coil</keyword>
<evidence type="ECO:0000313" key="4">
    <source>
        <dbReference type="Proteomes" id="UP001156102"/>
    </source>
</evidence>
<feature type="coiled-coil region" evidence="1">
    <location>
        <begin position="76"/>
        <end position="110"/>
    </location>
</feature>
<keyword evidence="4" id="KW-1185">Reference proteome</keyword>
<protein>
    <submittedName>
        <fullName evidence="3">Uncharacterized protein</fullName>
    </submittedName>
</protein>
<dbReference type="RefSeq" id="WP_254756665.1">
    <property type="nucleotide sequence ID" value="NZ_JANCLT010000001.1"/>
</dbReference>